<organism evidence="5 6">
    <name type="scientific">Caerostris extrusa</name>
    <name type="common">Bark spider</name>
    <name type="synonym">Caerostris bankana</name>
    <dbReference type="NCBI Taxonomy" id="172846"/>
    <lineage>
        <taxon>Eukaryota</taxon>
        <taxon>Metazoa</taxon>
        <taxon>Ecdysozoa</taxon>
        <taxon>Arthropoda</taxon>
        <taxon>Chelicerata</taxon>
        <taxon>Arachnida</taxon>
        <taxon>Araneae</taxon>
        <taxon>Araneomorphae</taxon>
        <taxon>Entelegynae</taxon>
        <taxon>Araneoidea</taxon>
        <taxon>Araneidae</taxon>
        <taxon>Caerostris</taxon>
    </lineage>
</organism>
<dbReference type="PANTHER" id="PTHR24217">
    <property type="entry name" value="PUTATIVE-RELATED"/>
    <property type="match status" value="1"/>
</dbReference>
<comment type="similarity">
    <text evidence="4">Belongs to the synaptopodin family.</text>
</comment>
<dbReference type="AlphaFoldDB" id="A0AAV4RB51"/>
<dbReference type="GO" id="GO:0005634">
    <property type="term" value="C:nucleus"/>
    <property type="evidence" value="ECO:0007669"/>
    <property type="project" value="TreeGrafter"/>
</dbReference>
<evidence type="ECO:0000313" key="5">
    <source>
        <dbReference type="EMBL" id="GIY17313.1"/>
    </source>
</evidence>
<dbReference type="GO" id="GO:0003779">
    <property type="term" value="F:actin binding"/>
    <property type="evidence" value="ECO:0007669"/>
    <property type="project" value="TreeGrafter"/>
</dbReference>
<gene>
    <name evidence="5" type="primary">AVEN_126876_1</name>
    <name evidence="5" type="ORF">CEXT_88231</name>
</gene>
<dbReference type="GO" id="GO:0032233">
    <property type="term" value="P:positive regulation of actin filament bundle assembly"/>
    <property type="evidence" value="ECO:0007669"/>
    <property type="project" value="TreeGrafter"/>
</dbReference>
<accession>A0AAV4RB51</accession>
<dbReference type="EMBL" id="BPLR01007496">
    <property type="protein sequence ID" value="GIY17313.1"/>
    <property type="molecule type" value="Genomic_DNA"/>
</dbReference>
<evidence type="ECO:0000256" key="2">
    <source>
        <dbReference type="ARBA" id="ARBA00022490"/>
    </source>
</evidence>
<sequence length="513" mass="58266">MYKNIIQNIALKCDCIDSNRNYSTNNHSQVVPEFIAGVKEAVNVFVQARKIRYAYKVKHLVWRFQKHFLALGLVSNLATHAPKLTSPSIRTSFLLSAFQVLSSSFIIYEICLSGITKTLLQQRTLYFSVRYVLKENGCAKYRRTKHHDLLFESEDLSSPRGRDGLTHRIPEKKEMFASSSFYEEPNCIYPTVEEQVKLCRKIAESLSDDCNQKSKGANMFFKRVKKAEKWIVAESNVNNDEENQEGNKDPTKMPYVRPSKELPKLKLILAPRQIVDMKTLLREGVDIVEHNAVSPDICHDIVKDLNSPTGKGAQLFAKRKKKSCEWIVDEEKVRNLLQERYHISYPSPEPPTEPLIHPRVKALSDINSQSVAESVIRAAEAKVMTYPNAVPHVPIIHSLDRVDSVVDSVSLSSAQSRPFSWTSDSFKYSIPKGWTGTTTSFLESQSKPTQEPISKAVDSPIPYRRSLDVTSPLRRSKSFRDFNTSPRAWNADIPSQFRPASIKPVKPPSVLVQ</sequence>
<name>A0AAV4RB51_CAEEX</name>
<reference evidence="5 6" key="1">
    <citation type="submission" date="2021-06" db="EMBL/GenBank/DDBJ databases">
        <title>Caerostris extrusa draft genome.</title>
        <authorList>
            <person name="Kono N."/>
            <person name="Arakawa K."/>
        </authorList>
    </citation>
    <scope>NUCLEOTIDE SEQUENCE [LARGE SCALE GENOMIC DNA]</scope>
</reference>
<dbReference type="GO" id="GO:0015629">
    <property type="term" value="C:actin cytoskeleton"/>
    <property type="evidence" value="ECO:0007669"/>
    <property type="project" value="TreeGrafter"/>
</dbReference>
<keyword evidence="2" id="KW-0963">Cytoplasm</keyword>
<evidence type="ECO:0000313" key="6">
    <source>
        <dbReference type="Proteomes" id="UP001054945"/>
    </source>
</evidence>
<dbReference type="InterPro" id="IPR051976">
    <property type="entry name" value="Synaptopodin_domain"/>
</dbReference>
<dbReference type="PANTHER" id="PTHR24217:SF0">
    <property type="entry name" value="PDZ DOMAIN-CONTAINING PROTEIN"/>
    <property type="match status" value="1"/>
</dbReference>
<protein>
    <submittedName>
        <fullName evidence="5">Uncharacterized protein</fullName>
    </submittedName>
</protein>
<dbReference type="Proteomes" id="UP001054945">
    <property type="component" value="Unassembled WGS sequence"/>
</dbReference>
<evidence type="ECO:0000256" key="1">
    <source>
        <dbReference type="ARBA" id="ARBA00004496"/>
    </source>
</evidence>
<comment type="caution">
    <text evidence="5">The sequence shown here is derived from an EMBL/GenBank/DDBJ whole genome shotgun (WGS) entry which is preliminary data.</text>
</comment>
<evidence type="ECO:0000256" key="3">
    <source>
        <dbReference type="ARBA" id="ARBA00022553"/>
    </source>
</evidence>
<keyword evidence="6" id="KW-1185">Reference proteome</keyword>
<proteinExistence type="inferred from homology"/>
<comment type="subcellular location">
    <subcellularLocation>
        <location evidence="1">Cytoplasm</location>
    </subcellularLocation>
</comment>
<dbReference type="GO" id="GO:0030018">
    <property type="term" value="C:Z disc"/>
    <property type="evidence" value="ECO:0007669"/>
    <property type="project" value="TreeGrafter"/>
</dbReference>
<evidence type="ECO:0000256" key="4">
    <source>
        <dbReference type="ARBA" id="ARBA00038161"/>
    </source>
</evidence>
<keyword evidence="3" id="KW-0597">Phosphoprotein</keyword>